<dbReference type="Proteomes" id="UP000024284">
    <property type="component" value="Unassembled WGS sequence"/>
</dbReference>
<dbReference type="GO" id="GO:0016757">
    <property type="term" value="F:glycosyltransferase activity"/>
    <property type="evidence" value="ECO:0007669"/>
    <property type="project" value="InterPro"/>
</dbReference>
<dbReference type="PANTHER" id="PTHR12526">
    <property type="entry name" value="GLYCOSYLTRANSFERASE"/>
    <property type="match status" value="1"/>
</dbReference>
<feature type="domain" description="Glycosyltransferase subfamily 4-like N-terminal" evidence="2">
    <location>
        <begin position="13"/>
        <end position="179"/>
    </location>
</feature>
<name>A0A086PF36_SPHHM</name>
<evidence type="ECO:0000259" key="1">
    <source>
        <dbReference type="Pfam" id="PF00534"/>
    </source>
</evidence>
<gene>
    <name evidence="3" type="ORF">BV98_000255</name>
</gene>
<dbReference type="EMBL" id="JFZA02000001">
    <property type="protein sequence ID" value="KFG92004.1"/>
    <property type="molecule type" value="Genomic_DNA"/>
</dbReference>
<dbReference type="SUPFAM" id="SSF53756">
    <property type="entry name" value="UDP-Glycosyltransferase/glycogen phosphorylase"/>
    <property type="match status" value="1"/>
</dbReference>
<comment type="caution">
    <text evidence="3">The sequence shown here is derived from an EMBL/GenBank/DDBJ whole genome shotgun (WGS) entry which is preliminary data.</text>
</comment>
<dbReference type="eggNOG" id="COG0438">
    <property type="taxonomic scope" value="Bacteria"/>
</dbReference>
<organism evidence="3 4">
    <name type="scientific">Sphingobium herbicidovorans (strain ATCC 700291 / DSM 11019 / CCUG 56400 / KCTC 2939 / LMG 18315 / NBRC 16415 / MH)</name>
    <name type="common">Sphingomonas herbicidovorans</name>
    <dbReference type="NCBI Taxonomy" id="1219045"/>
    <lineage>
        <taxon>Bacteria</taxon>
        <taxon>Pseudomonadati</taxon>
        <taxon>Pseudomonadota</taxon>
        <taxon>Alphaproteobacteria</taxon>
        <taxon>Sphingomonadales</taxon>
        <taxon>Sphingomonadaceae</taxon>
        <taxon>Sphingobium</taxon>
    </lineage>
</organism>
<feature type="domain" description="Glycosyl transferase family 1" evidence="1">
    <location>
        <begin position="196"/>
        <end position="349"/>
    </location>
</feature>
<reference evidence="3" key="1">
    <citation type="submission" date="2014-08" db="EMBL/GenBank/DDBJ databases">
        <title>Draft genome sequences of Sphingobium herbicidovorans.</title>
        <authorList>
            <person name="Gan H.M."/>
            <person name="Gan H.Y."/>
            <person name="Savka M.A."/>
        </authorList>
    </citation>
    <scope>NUCLEOTIDE SEQUENCE [LARGE SCALE GENOMIC DNA]</scope>
    <source>
        <strain evidence="3">NBRC 16415</strain>
    </source>
</reference>
<dbReference type="PATRIC" id="fig|1219045.3.peg.258"/>
<dbReference type="OrthoDB" id="9790710at2"/>
<dbReference type="InterPro" id="IPR028098">
    <property type="entry name" value="Glyco_trans_4-like_N"/>
</dbReference>
<dbReference type="STRING" id="76947.GCA_002080435_00763"/>
<keyword evidence="4" id="KW-1185">Reference proteome</keyword>
<dbReference type="PANTHER" id="PTHR12526:SF630">
    <property type="entry name" value="GLYCOSYLTRANSFERASE"/>
    <property type="match status" value="1"/>
</dbReference>
<dbReference type="RefSeq" id="WP_037461837.1">
    <property type="nucleotide sequence ID" value="NZ_BCZD01000001.1"/>
</dbReference>
<dbReference type="AlphaFoldDB" id="A0A086PF36"/>
<sequence length="381" mass="42100">MKIAFVTYGFGLGGTDRVCCHLARGFHDLGDEVSILACAGREEGESALKDIIAGGPHTVFLTRSRWGHRQVQKLMSMLPYIHWLKQERPDFVVATGNNICRFTALGFRLAGVRNTSRLIIKTTNPVIRPKKGLGERLRRRAFERAFRDASAVLTLSDEESSQLAQSFPRAASRFRAVYNPYLTATFEQASAESHAEREACARDDNKVIMLAVGRLHHQKNYPRMLRAFAALVRAGRTNLLLRIAGDGPDRAAIVELINELNIADYVELLGYTGEVPKLLTTADVLLLSSDYEGLPAVVIEALACNCPVISTDCFPMAKALLGPLPECLVVEQNNSDAFATALNQWLEDSWERPPLRPHALRYSTASAIQSHRAAILESSSL</sequence>
<dbReference type="InterPro" id="IPR001296">
    <property type="entry name" value="Glyco_trans_1"/>
</dbReference>
<dbReference type="CDD" id="cd03811">
    <property type="entry name" value="GT4_GT28_WabH-like"/>
    <property type="match status" value="1"/>
</dbReference>
<dbReference type="Pfam" id="PF13579">
    <property type="entry name" value="Glyco_trans_4_4"/>
    <property type="match status" value="1"/>
</dbReference>
<dbReference type="Pfam" id="PF00534">
    <property type="entry name" value="Glycos_transf_1"/>
    <property type="match status" value="1"/>
</dbReference>
<evidence type="ECO:0000313" key="4">
    <source>
        <dbReference type="Proteomes" id="UP000024284"/>
    </source>
</evidence>
<evidence type="ECO:0000313" key="3">
    <source>
        <dbReference type="EMBL" id="KFG92004.1"/>
    </source>
</evidence>
<evidence type="ECO:0000259" key="2">
    <source>
        <dbReference type="Pfam" id="PF13579"/>
    </source>
</evidence>
<accession>A0A086PF36</accession>
<proteinExistence type="predicted"/>
<dbReference type="Gene3D" id="3.40.50.2000">
    <property type="entry name" value="Glycogen Phosphorylase B"/>
    <property type="match status" value="2"/>
</dbReference>
<protein>
    <submittedName>
        <fullName evidence="3">Glycosyltransferase</fullName>
    </submittedName>
</protein>